<keyword evidence="1" id="KW-0472">Membrane</keyword>
<dbReference type="GO" id="GO:0000287">
    <property type="term" value="F:magnesium ion binding"/>
    <property type="evidence" value="ECO:0007669"/>
    <property type="project" value="TreeGrafter"/>
</dbReference>
<accession>A0AAV2VRK7</accession>
<dbReference type="EMBL" id="CAOF01000120">
    <property type="protein sequence ID" value="CCO47337.1"/>
    <property type="molecule type" value="Genomic_DNA"/>
</dbReference>
<gene>
    <name evidence="2" type="ORF">VIBNISOn1_30028</name>
</gene>
<dbReference type="NCBIfam" id="TIGR01488">
    <property type="entry name" value="HAD-SF-IB"/>
    <property type="match status" value="1"/>
</dbReference>
<dbReference type="GO" id="GO:0036424">
    <property type="term" value="F:L-phosphoserine phosphatase activity"/>
    <property type="evidence" value="ECO:0007669"/>
    <property type="project" value="TreeGrafter"/>
</dbReference>
<dbReference type="Pfam" id="PF12710">
    <property type="entry name" value="HAD"/>
    <property type="match status" value="1"/>
</dbReference>
<keyword evidence="1" id="KW-0812">Transmembrane</keyword>
<dbReference type="NCBIfam" id="TIGR01490">
    <property type="entry name" value="HAD-SF-IB-hyp1"/>
    <property type="match status" value="1"/>
</dbReference>
<keyword evidence="1" id="KW-1133">Transmembrane helix</keyword>
<proteinExistence type="predicted"/>
<dbReference type="GO" id="GO:0005737">
    <property type="term" value="C:cytoplasm"/>
    <property type="evidence" value="ECO:0007669"/>
    <property type="project" value="TreeGrafter"/>
</dbReference>
<dbReference type="PANTHER" id="PTHR43344:SF14">
    <property type="entry name" value="HAD-IB FAMILY HYDROLASE"/>
    <property type="match status" value="1"/>
</dbReference>
<dbReference type="Proteomes" id="UP000018211">
    <property type="component" value="Unassembled WGS sequence"/>
</dbReference>
<protein>
    <submittedName>
        <fullName evidence="2">Phosphoserine phosphatase</fullName>
    </submittedName>
</protein>
<sequence>MNIALFDFDGTITTEDTYTKFLFYATPKLRIAIGGLLALPVILLYKLGWLQASKTRPVLSKVAFWMRKENDVAQIAEQYADEYLNTVIRPEAKEKLDWHRKRGDQIYLVSASLDVYLKVWCKPLGITPVCSELEVRNGRYTGRYVQGDCSKENKVTFLKRAVDLADYDKVYAYGDTYEDLPMLELADEKLYQWKPMK</sequence>
<dbReference type="PANTHER" id="PTHR43344">
    <property type="entry name" value="PHOSPHOSERINE PHOSPHATASE"/>
    <property type="match status" value="1"/>
</dbReference>
<dbReference type="CDD" id="cd02612">
    <property type="entry name" value="HAD_PGPPase"/>
    <property type="match status" value="1"/>
</dbReference>
<evidence type="ECO:0000313" key="3">
    <source>
        <dbReference type="Proteomes" id="UP000018211"/>
    </source>
</evidence>
<dbReference type="Gene3D" id="1.20.1440.100">
    <property type="entry name" value="SG protein - dephosphorylation function"/>
    <property type="match status" value="1"/>
</dbReference>
<dbReference type="InterPro" id="IPR023214">
    <property type="entry name" value="HAD_sf"/>
</dbReference>
<dbReference type="InterPro" id="IPR006385">
    <property type="entry name" value="HAD_hydro_SerB1"/>
</dbReference>
<dbReference type="GO" id="GO:0006564">
    <property type="term" value="P:L-serine biosynthetic process"/>
    <property type="evidence" value="ECO:0007669"/>
    <property type="project" value="TreeGrafter"/>
</dbReference>
<dbReference type="InterPro" id="IPR050582">
    <property type="entry name" value="HAD-like_SerB"/>
</dbReference>
<organism evidence="2 3">
    <name type="scientific">Vibrio nigripulchritudo SOn1</name>
    <dbReference type="NCBI Taxonomy" id="1238450"/>
    <lineage>
        <taxon>Bacteria</taxon>
        <taxon>Pseudomonadati</taxon>
        <taxon>Pseudomonadota</taxon>
        <taxon>Gammaproteobacteria</taxon>
        <taxon>Vibrionales</taxon>
        <taxon>Vibrionaceae</taxon>
        <taxon>Vibrio</taxon>
    </lineage>
</organism>
<dbReference type="InterPro" id="IPR036412">
    <property type="entry name" value="HAD-like_sf"/>
</dbReference>
<feature type="transmembrane region" description="Helical" evidence="1">
    <location>
        <begin position="29"/>
        <end position="47"/>
    </location>
</feature>
<dbReference type="SUPFAM" id="SSF56784">
    <property type="entry name" value="HAD-like"/>
    <property type="match status" value="1"/>
</dbReference>
<name>A0AAV2VRK7_9VIBR</name>
<comment type="caution">
    <text evidence="2">The sequence shown here is derived from an EMBL/GenBank/DDBJ whole genome shotgun (WGS) entry which is preliminary data.</text>
</comment>
<dbReference type="Gene3D" id="3.40.50.1000">
    <property type="entry name" value="HAD superfamily/HAD-like"/>
    <property type="match status" value="1"/>
</dbReference>
<evidence type="ECO:0000256" key="1">
    <source>
        <dbReference type="SAM" id="Phobius"/>
    </source>
</evidence>
<dbReference type="RefSeq" id="WP_022612178.1">
    <property type="nucleotide sequence ID" value="NZ_LK391965.1"/>
</dbReference>
<dbReference type="AlphaFoldDB" id="A0AAV2VRK7"/>
<reference evidence="2 3" key="1">
    <citation type="journal article" date="2013" name="ISME J.">
        <title>Comparative genomics of pathogenic lineages of Vibrio nigripulchritudo identifies virulence-associated traits.</title>
        <authorList>
            <person name="Goudenege D."/>
            <person name="Labreuche Y."/>
            <person name="Krin E."/>
            <person name="Ansquer D."/>
            <person name="Mangenot S."/>
            <person name="Calteau A."/>
            <person name="Medigue C."/>
            <person name="Mazel D."/>
            <person name="Polz M.F."/>
            <person name="Le Roux F."/>
        </authorList>
    </citation>
    <scope>NUCLEOTIDE SEQUENCE [LARGE SCALE GENOMIC DNA]</scope>
    <source>
        <strain evidence="2 3">SOn1</strain>
    </source>
</reference>
<evidence type="ECO:0000313" key="2">
    <source>
        <dbReference type="EMBL" id="CCO47337.1"/>
    </source>
</evidence>